<sequence>ALRTGADHDHIGLAFYTHPGSSNDETIVEQMRIDSSGNVGIGVTSPQSKLQVAGEIRVADGTKAAPSYSFTSDTNTGMYSDAADAIKFTVGGTDTLAMNSSNNVGIGTNAPDVKFHVTENEDGSGLDKGTAKFINTNTGQGATTMHMVQTSSSNFANAVKFWQGSTPTAVGFIRLTTSATQFITSASDLNLKKNITNWSDDTLSKFKALEPKKFRFKTQDVSEDKTLGFIAQNEVDNFPEAYPQFLGEDEKPYYGFNPTGMVPHLMKAIKDLVEKVETLENKITQLENNN</sequence>
<comment type="caution">
    <text evidence="3">The sequence shown here is derived from an EMBL/GenBank/DDBJ whole genome shotgun (WGS) entry which is preliminary data.</text>
</comment>
<name>X0ZMG8_9ZZZZ</name>
<feature type="domain" description="Peptidase S74" evidence="2">
    <location>
        <begin position="187"/>
        <end position="283"/>
    </location>
</feature>
<accession>X0ZMG8</accession>
<reference evidence="3" key="1">
    <citation type="journal article" date="2014" name="Front. Microbiol.">
        <title>High frequency of phylogenetically diverse reductive dehalogenase-homologous genes in deep subseafloor sedimentary metagenomes.</title>
        <authorList>
            <person name="Kawai M."/>
            <person name="Futagami T."/>
            <person name="Toyoda A."/>
            <person name="Takaki Y."/>
            <person name="Nishi S."/>
            <person name="Hori S."/>
            <person name="Arai W."/>
            <person name="Tsubouchi T."/>
            <person name="Morono Y."/>
            <person name="Uchiyama I."/>
            <person name="Ito T."/>
            <person name="Fujiyama A."/>
            <person name="Inagaki F."/>
            <person name="Takami H."/>
        </authorList>
    </citation>
    <scope>NUCLEOTIDE SEQUENCE</scope>
    <source>
        <strain evidence="3">Expedition CK06-06</strain>
    </source>
</reference>
<dbReference type="Pfam" id="PF13884">
    <property type="entry name" value="Peptidase_S74"/>
    <property type="match status" value="1"/>
</dbReference>
<proteinExistence type="predicted"/>
<feature type="coiled-coil region" evidence="1">
    <location>
        <begin position="262"/>
        <end position="289"/>
    </location>
</feature>
<dbReference type="AlphaFoldDB" id="X0ZMG8"/>
<organism evidence="3">
    <name type="scientific">marine sediment metagenome</name>
    <dbReference type="NCBI Taxonomy" id="412755"/>
    <lineage>
        <taxon>unclassified sequences</taxon>
        <taxon>metagenomes</taxon>
        <taxon>ecological metagenomes</taxon>
    </lineage>
</organism>
<dbReference type="EMBL" id="BART01007675">
    <property type="protein sequence ID" value="GAG61573.1"/>
    <property type="molecule type" value="Genomic_DNA"/>
</dbReference>
<dbReference type="PROSITE" id="PS51688">
    <property type="entry name" value="ICA"/>
    <property type="match status" value="1"/>
</dbReference>
<evidence type="ECO:0000259" key="2">
    <source>
        <dbReference type="PROSITE" id="PS51688"/>
    </source>
</evidence>
<dbReference type="InterPro" id="IPR030392">
    <property type="entry name" value="S74_ICA"/>
</dbReference>
<gene>
    <name evidence="3" type="ORF">S01H4_17425</name>
</gene>
<keyword evidence="1" id="KW-0175">Coiled coil</keyword>
<evidence type="ECO:0000256" key="1">
    <source>
        <dbReference type="SAM" id="Coils"/>
    </source>
</evidence>
<protein>
    <recommendedName>
        <fullName evidence="2">Peptidase S74 domain-containing protein</fullName>
    </recommendedName>
</protein>
<evidence type="ECO:0000313" key="3">
    <source>
        <dbReference type="EMBL" id="GAG61573.1"/>
    </source>
</evidence>
<feature type="non-terminal residue" evidence="3">
    <location>
        <position position="1"/>
    </location>
</feature>